<dbReference type="Proteomes" id="UP000547209">
    <property type="component" value="Unassembled WGS sequence"/>
</dbReference>
<dbReference type="SUPFAM" id="SSF55729">
    <property type="entry name" value="Acyl-CoA N-acyltransferases (Nat)"/>
    <property type="match status" value="1"/>
</dbReference>
<dbReference type="EMBL" id="JACJVP010000007">
    <property type="protein sequence ID" value="MBB6670323.1"/>
    <property type="molecule type" value="Genomic_DNA"/>
</dbReference>
<evidence type="ECO:0000313" key="2">
    <source>
        <dbReference type="EMBL" id="MBB6670323.1"/>
    </source>
</evidence>
<dbReference type="Gene3D" id="3.40.630.30">
    <property type="match status" value="1"/>
</dbReference>
<protein>
    <submittedName>
        <fullName evidence="2">GNAT family N-acetyltransferase</fullName>
    </submittedName>
</protein>
<evidence type="ECO:0000259" key="1">
    <source>
        <dbReference type="PROSITE" id="PS51186"/>
    </source>
</evidence>
<evidence type="ECO:0000313" key="3">
    <source>
        <dbReference type="Proteomes" id="UP000547209"/>
    </source>
</evidence>
<sequence>MVCLVYQGTRGEREVSLPEFHFWPMTEQDGAAICEWRYPPPYEMFRWLPWTMMTVQRREFGDPEIRRQQYASVCDAESRLIGYAQFFPMQGVVRLGMGLRPDCCGKGWGAAFARAIAMEASSRQPGAQIDLEVEQWNARAIRAYERAGFKVEDQYERQASHGTVQVYCMVYSG</sequence>
<accession>A0A7X0RMM0</accession>
<reference evidence="2 3" key="1">
    <citation type="submission" date="2020-08" db="EMBL/GenBank/DDBJ databases">
        <title>Cohnella phylogeny.</title>
        <authorList>
            <person name="Dunlap C."/>
        </authorList>
    </citation>
    <scope>NUCLEOTIDE SEQUENCE [LARGE SCALE GENOMIC DNA]</scope>
    <source>
        <strain evidence="2 3">DSM 28246</strain>
    </source>
</reference>
<proteinExistence type="predicted"/>
<keyword evidence="3" id="KW-1185">Reference proteome</keyword>
<dbReference type="InterPro" id="IPR000182">
    <property type="entry name" value="GNAT_dom"/>
</dbReference>
<dbReference type="AlphaFoldDB" id="A0A7X0RMM0"/>
<dbReference type="PROSITE" id="PS51186">
    <property type="entry name" value="GNAT"/>
    <property type="match status" value="1"/>
</dbReference>
<name>A0A7X0RMM0_9BACL</name>
<dbReference type="Pfam" id="PF00583">
    <property type="entry name" value="Acetyltransf_1"/>
    <property type="match status" value="1"/>
</dbReference>
<gene>
    <name evidence="2" type="ORF">H7C19_06440</name>
</gene>
<dbReference type="InterPro" id="IPR016181">
    <property type="entry name" value="Acyl_CoA_acyltransferase"/>
</dbReference>
<organism evidence="2 3">
    <name type="scientific">Cohnella nanjingensis</name>
    <dbReference type="NCBI Taxonomy" id="1387779"/>
    <lineage>
        <taxon>Bacteria</taxon>
        <taxon>Bacillati</taxon>
        <taxon>Bacillota</taxon>
        <taxon>Bacilli</taxon>
        <taxon>Bacillales</taxon>
        <taxon>Paenibacillaceae</taxon>
        <taxon>Cohnella</taxon>
    </lineage>
</organism>
<keyword evidence="2" id="KW-0808">Transferase</keyword>
<comment type="caution">
    <text evidence="2">The sequence shown here is derived from an EMBL/GenBank/DDBJ whole genome shotgun (WGS) entry which is preliminary data.</text>
</comment>
<dbReference type="GO" id="GO:0016747">
    <property type="term" value="F:acyltransferase activity, transferring groups other than amino-acyl groups"/>
    <property type="evidence" value="ECO:0007669"/>
    <property type="project" value="InterPro"/>
</dbReference>
<feature type="domain" description="N-acetyltransferase" evidence="1">
    <location>
        <begin position="20"/>
        <end position="173"/>
    </location>
</feature>